<dbReference type="Pfam" id="PF13429">
    <property type="entry name" value="TPR_15"/>
    <property type="match status" value="1"/>
</dbReference>
<evidence type="ECO:0000313" key="4">
    <source>
        <dbReference type="EMBL" id="MDP4536349.1"/>
    </source>
</evidence>
<evidence type="ECO:0000256" key="2">
    <source>
        <dbReference type="ARBA" id="ARBA00022803"/>
    </source>
</evidence>
<proteinExistence type="predicted"/>
<dbReference type="PROSITE" id="PS51257">
    <property type="entry name" value="PROKAR_LIPOPROTEIN"/>
    <property type="match status" value="1"/>
</dbReference>
<evidence type="ECO:0000256" key="1">
    <source>
        <dbReference type="ARBA" id="ARBA00022737"/>
    </source>
</evidence>
<reference evidence="4 5" key="1">
    <citation type="submission" date="2023-08" db="EMBL/GenBank/DDBJ databases">
        <authorList>
            <person name="Joshi A."/>
            <person name="Thite S."/>
        </authorList>
    </citation>
    <scope>NUCLEOTIDE SEQUENCE [LARGE SCALE GENOMIC DNA]</scope>
    <source>
        <strain evidence="4 5">AC40</strain>
    </source>
</reference>
<dbReference type="PANTHER" id="PTHR45586">
    <property type="entry name" value="TPR REPEAT-CONTAINING PROTEIN PA4667"/>
    <property type="match status" value="1"/>
</dbReference>
<dbReference type="PROSITE" id="PS50005">
    <property type="entry name" value="TPR"/>
    <property type="match status" value="1"/>
</dbReference>
<evidence type="ECO:0000313" key="5">
    <source>
        <dbReference type="Proteomes" id="UP001231616"/>
    </source>
</evidence>
<dbReference type="Proteomes" id="UP001231616">
    <property type="component" value="Unassembled WGS sequence"/>
</dbReference>
<accession>A0ABT9GZQ7</accession>
<dbReference type="NCBIfam" id="TIGR02917">
    <property type="entry name" value="PEP_TPR_lipo"/>
    <property type="match status" value="1"/>
</dbReference>
<evidence type="ECO:0000256" key="3">
    <source>
        <dbReference type="PROSITE-ProRule" id="PRU00339"/>
    </source>
</evidence>
<dbReference type="EMBL" id="JAUZVZ010000011">
    <property type="protein sequence ID" value="MDP4536349.1"/>
    <property type="molecule type" value="Genomic_DNA"/>
</dbReference>
<dbReference type="RefSeq" id="WP_305893615.1">
    <property type="nucleotide sequence ID" value="NZ_JAUZVZ010000011.1"/>
</dbReference>
<organism evidence="4 5">
    <name type="scientific">Alkalimonas collagenimarina</name>
    <dbReference type="NCBI Taxonomy" id="400390"/>
    <lineage>
        <taxon>Bacteria</taxon>
        <taxon>Pseudomonadati</taxon>
        <taxon>Pseudomonadota</taxon>
        <taxon>Gammaproteobacteria</taxon>
        <taxon>Alkalimonas</taxon>
    </lineage>
</organism>
<dbReference type="Gene3D" id="1.25.40.10">
    <property type="entry name" value="Tetratricopeptide repeat domain"/>
    <property type="match status" value="4"/>
</dbReference>
<dbReference type="PANTHER" id="PTHR45586:SF1">
    <property type="entry name" value="LIPOPOLYSACCHARIDE ASSEMBLY PROTEIN B"/>
    <property type="match status" value="1"/>
</dbReference>
<feature type="repeat" description="TPR" evidence="3">
    <location>
        <begin position="839"/>
        <end position="872"/>
    </location>
</feature>
<keyword evidence="2 3" id="KW-0802">TPR repeat</keyword>
<name>A0ABT9GZQ7_9GAMM</name>
<sequence length="918" mass="102281">MKTTRLIPSLAILAMLTACGKKDSAEHYLDAQNFLANQQYSAAVIELRSAVQQDPDNASFRLALGLALMGAGDITSAERELERALEYGTAHEDVALPLIQSHYMLSNHSAVIQLLTDSTELSPRTQALLDSYRALSELELGDTPAAMVHLEQLAASPEADVSAFAQAFLYLSSQNAEEAMSSLLTIGSDSELYAESLFMQGKIQLSDENLSDAITSLNHYIELVPSAHLARLFLAQAYVRNDQFDEGEKHLTLLLRLFPDQPLANYLQSIITFARDDFENAKMHSEKAVRHGLVGTRARVIAALSSVQLGLESQAMGHLEPIKEQLHQFPAAQRLYAMLQLRAGDAEQARSILAEMPEDEQDLQLIASTAFELVRRGSIDTAQDLISNYQQQHAQDASSLTTLGTIKLGIESQRDAGIRDLEQALELDPSINQTRLVLAMTYLQQGEFEKASDLADGWLQDPEMEVAGYNLKAYTHFLRREMAPAMELTNQALSIKPNNPFSSLLQAMVKMQQGEQAAAKQQLVTMLDIHPTYLAGLEQYYIVSRLDGDTTDATRRIEQLFKSNEQVYPARLMRARVAHDQEDYTLTVELLNDVSTSGQTLPAMHHLILIEAHQRINRASAAVRIAERWYRQAPQDIQAGYAYANALTVNQEFDSALKLVNELVQLHPGNRQLVAAQVSLLAQLQRPDQALAIINNLPAEQLQSANIQFIKGRLELMNNNMSASLQAFQASYANEPSATTALFIADLLAQLQSEQHAKDFIEQHISQHGPDHNLQTYHANLLLSSDTEQSMSMYQQLLAEEPNNIVALNNYAWLLADNGKAEEAKPYAERAIELMPNHPDILDTYGKILLMLGQHQDALQQFEKSLSTRPEHPEVQLNYAEALSKTQQHDKARQVLADIQSDDPKVISRRTELQNQLP</sequence>
<dbReference type="InterPro" id="IPR019734">
    <property type="entry name" value="TPR_rpt"/>
</dbReference>
<comment type="caution">
    <text evidence="4">The sequence shown here is derived from an EMBL/GenBank/DDBJ whole genome shotgun (WGS) entry which is preliminary data.</text>
</comment>
<dbReference type="InterPro" id="IPR011990">
    <property type="entry name" value="TPR-like_helical_dom_sf"/>
</dbReference>
<dbReference type="SUPFAM" id="SSF81901">
    <property type="entry name" value="HCP-like"/>
    <property type="match status" value="1"/>
</dbReference>
<dbReference type="Pfam" id="PF13432">
    <property type="entry name" value="TPR_16"/>
    <property type="match status" value="3"/>
</dbReference>
<dbReference type="InterPro" id="IPR051012">
    <property type="entry name" value="CellSynth/LPSAsmb/PSIAsmb"/>
</dbReference>
<dbReference type="InterPro" id="IPR011717">
    <property type="entry name" value="TPR-4"/>
</dbReference>
<protein>
    <submittedName>
        <fullName evidence="4">PEP-CTERM system TPR-repeat protein PrsT</fullName>
    </submittedName>
</protein>
<dbReference type="SMART" id="SM00028">
    <property type="entry name" value="TPR"/>
    <property type="match status" value="10"/>
</dbReference>
<keyword evidence="5" id="KW-1185">Reference proteome</keyword>
<dbReference type="Pfam" id="PF14559">
    <property type="entry name" value="TPR_19"/>
    <property type="match status" value="1"/>
</dbReference>
<gene>
    <name evidence="4" type="primary">prsT</name>
    <name evidence="4" type="ORF">Q3O60_09120</name>
</gene>
<keyword evidence="1" id="KW-0677">Repeat</keyword>
<dbReference type="SUPFAM" id="SSF48452">
    <property type="entry name" value="TPR-like"/>
    <property type="match status" value="2"/>
</dbReference>
<dbReference type="Pfam" id="PF07721">
    <property type="entry name" value="TPR_4"/>
    <property type="match status" value="1"/>
</dbReference>
<dbReference type="InterPro" id="IPR014266">
    <property type="entry name" value="PEP-CTERM_TPR_PrsT"/>
</dbReference>